<evidence type="ECO:0000313" key="4">
    <source>
        <dbReference type="Proteomes" id="UP000289257"/>
    </source>
</evidence>
<feature type="transmembrane region" description="Helical" evidence="1">
    <location>
        <begin position="7"/>
        <end position="27"/>
    </location>
</feature>
<keyword evidence="1" id="KW-0812">Transmembrane</keyword>
<dbReference type="Gene3D" id="2.60.40.1120">
    <property type="entry name" value="Carboxypeptidase-like, regulatory domain"/>
    <property type="match status" value="1"/>
</dbReference>
<feature type="domain" description="PEGA" evidence="2">
    <location>
        <begin position="38"/>
        <end position="98"/>
    </location>
</feature>
<protein>
    <submittedName>
        <fullName evidence="3">PEGA domain-containing protein</fullName>
    </submittedName>
</protein>
<organism evidence="3 4">
    <name type="scientific">Candidatus Microsaccharimonas sossegonensis</name>
    <dbReference type="NCBI Taxonomy" id="2506948"/>
    <lineage>
        <taxon>Bacteria</taxon>
        <taxon>Candidatus Saccharimonadota</taxon>
        <taxon>Candidatus Saccharimonadia</taxon>
        <taxon>Candidatus Saccharimonadales</taxon>
        <taxon>Candidatus Saccharimonadaceae</taxon>
        <taxon>Candidatus Microsaccharimonas</taxon>
    </lineage>
</organism>
<keyword evidence="1" id="KW-0472">Membrane</keyword>
<dbReference type="Pfam" id="PF08308">
    <property type="entry name" value="PEGA"/>
    <property type="match status" value="1"/>
</dbReference>
<dbReference type="Proteomes" id="UP000289257">
    <property type="component" value="Unassembled WGS sequence"/>
</dbReference>
<dbReference type="EMBL" id="SCKX01000001">
    <property type="protein sequence ID" value="RWZ78367.1"/>
    <property type="molecule type" value="Genomic_DNA"/>
</dbReference>
<evidence type="ECO:0000313" key="3">
    <source>
        <dbReference type="EMBL" id="RWZ78367.1"/>
    </source>
</evidence>
<sequence length="206" mass="22324">MSNKIKISIISIIGVVLLVLGLIFISIPKTQLTLTIAPLKATIQVDSGGKTVVNNSSNFSITPGTHKITVSQDGFTQYETTISIKNGETQELLVALTPNTSAAQQLLNNPTAQAIVQRFGGKKLNAGVSELDKNYPILKDLPIEARLYRIYPCTSLKYPNDVTKIAVCVDSNIDTASLKPYIEQEITSRGYTVADYEIIYTSDVGG</sequence>
<evidence type="ECO:0000259" key="2">
    <source>
        <dbReference type="Pfam" id="PF08308"/>
    </source>
</evidence>
<keyword evidence="1" id="KW-1133">Transmembrane helix</keyword>
<evidence type="ECO:0000256" key="1">
    <source>
        <dbReference type="SAM" id="Phobius"/>
    </source>
</evidence>
<reference evidence="3" key="1">
    <citation type="submission" date="2019-01" db="EMBL/GenBank/DDBJ databases">
        <title>Genomic signatures and co-occurrence patterns of the ultra-small Saccharimodia (Patescibacteria phylum) suggest a symbiotic lifestyle.</title>
        <authorList>
            <person name="Lemos L."/>
            <person name="Medeiros J."/>
            <person name="Andreote F."/>
            <person name="Fernandes G."/>
            <person name="Varani A."/>
            <person name="Oliveira G."/>
            <person name="Pylro V."/>
        </authorList>
    </citation>
    <scope>NUCLEOTIDE SEQUENCE [LARGE SCALE GENOMIC DNA]</scope>
    <source>
        <strain evidence="3">AMD02</strain>
    </source>
</reference>
<dbReference type="AlphaFoldDB" id="A0A4V1J7E1"/>
<accession>A0A4V1J7E1</accession>
<keyword evidence="4" id="KW-1185">Reference proteome</keyword>
<name>A0A4V1J7E1_9BACT</name>
<proteinExistence type="predicted"/>
<comment type="caution">
    <text evidence="3">The sequence shown here is derived from an EMBL/GenBank/DDBJ whole genome shotgun (WGS) entry which is preliminary data.</text>
</comment>
<gene>
    <name evidence="3" type="ORF">EOT05_01210</name>
</gene>
<dbReference type="InterPro" id="IPR013229">
    <property type="entry name" value="PEGA"/>
</dbReference>